<dbReference type="OrthoDB" id="1357763at2"/>
<evidence type="ECO:0000259" key="1">
    <source>
        <dbReference type="Pfam" id="PF14534"/>
    </source>
</evidence>
<gene>
    <name evidence="2" type="ORF">A3860_19980</name>
</gene>
<evidence type="ECO:0000313" key="3">
    <source>
        <dbReference type="Proteomes" id="UP000192796"/>
    </source>
</evidence>
<comment type="caution">
    <text evidence="2">The sequence shown here is derived from an EMBL/GenBank/DDBJ whole genome shotgun (WGS) entry which is preliminary data.</text>
</comment>
<dbReference type="AlphaFoldDB" id="A0A1V9G175"/>
<dbReference type="InterPro" id="IPR027843">
    <property type="entry name" value="DUF4440"/>
</dbReference>
<keyword evidence="3" id="KW-1185">Reference proteome</keyword>
<dbReference type="InterPro" id="IPR032710">
    <property type="entry name" value="NTF2-like_dom_sf"/>
</dbReference>
<dbReference type="SUPFAM" id="SSF54427">
    <property type="entry name" value="NTF2-like"/>
    <property type="match status" value="1"/>
</dbReference>
<name>A0A1V9G175_9BACT</name>
<evidence type="ECO:0000313" key="2">
    <source>
        <dbReference type="EMBL" id="OQP64258.1"/>
    </source>
</evidence>
<dbReference type="Gene3D" id="3.10.450.50">
    <property type="match status" value="1"/>
</dbReference>
<feature type="domain" description="DUF4440" evidence="1">
    <location>
        <begin position="42"/>
        <end position="151"/>
    </location>
</feature>
<dbReference type="PROSITE" id="PS51257">
    <property type="entry name" value="PROKAR_LIPOPROTEIN"/>
    <property type="match status" value="1"/>
</dbReference>
<dbReference type="Pfam" id="PF14534">
    <property type="entry name" value="DUF4440"/>
    <property type="match status" value="1"/>
</dbReference>
<sequence>MKKVISILLTGIALSCTSTRKPAWQLVVPTYKPESKELYATIIHLDSVWQDAYNNCKLDVQGLLTADSLEFYHDRNGLMTSKTALLEAIKNNICGKVYRELLEGSIEVYPINNYGAVEMGYHRFHTRNDSTMSNYARFIHIWHLENGQWKMTRIISLH</sequence>
<organism evidence="2 3">
    <name type="scientific">Niastella vici</name>
    <dbReference type="NCBI Taxonomy" id="1703345"/>
    <lineage>
        <taxon>Bacteria</taxon>
        <taxon>Pseudomonadati</taxon>
        <taxon>Bacteroidota</taxon>
        <taxon>Chitinophagia</taxon>
        <taxon>Chitinophagales</taxon>
        <taxon>Chitinophagaceae</taxon>
        <taxon>Niastella</taxon>
    </lineage>
</organism>
<proteinExistence type="predicted"/>
<protein>
    <submittedName>
        <fullName evidence="2">DUF4440 domain-containing protein</fullName>
    </submittedName>
</protein>
<accession>A0A1V9G175</accession>
<dbReference type="Proteomes" id="UP000192796">
    <property type="component" value="Unassembled WGS sequence"/>
</dbReference>
<dbReference type="STRING" id="1703345.A3860_19980"/>
<dbReference type="EMBL" id="LVYD01000042">
    <property type="protein sequence ID" value="OQP64258.1"/>
    <property type="molecule type" value="Genomic_DNA"/>
</dbReference>
<dbReference type="RefSeq" id="WP_081146873.1">
    <property type="nucleotide sequence ID" value="NZ_LVYD01000042.1"/>
</dbReference>
<reference evidence="2 3" key="1">
    <citation type="submission" date="2016-03" db="EMBL/GenBank/DDBJ databases">
        <title>Niastella vici sp. nov., isolated from farmland soil.</title>
        <authorList>
            <person name="Chen L."/>
            <person name="Wang D."/>
            <person name="Yang S."/>
            <person name="Wang G."/>
        </authorList>
    </citation>
    <scope>NUCLEOTIDE SEQUENCE [LARGE SCALE GENOMIC DNA]</scope>
    <source>
        <strain evidence="2 3">DJ57</strain>
    </source>
</reference>